<sequence>MTESSKRISYAKTEGEAAVTVATQGQNIPNAKDAEGAIPNSGDLDDVGDVALSGSGTSSQKVHQVAVCSSPVEIIGKGKAD</sequence>
<reference evidence="1" key="1">
    <citation type="submission" date="2022-02" db="EMBL/GenBank/DDBJ databases">
        <title>Plant Genome Project.</title>
        <authorList>
            <person name="Zhang R.-G."/>
        </authorList>
    </citation>
    <scope>NUCLEOTIDE SEQUENCE</scope>
    <source>
        <strain evidence="1">AT1</strain>
    </source>
</reference>
<dbReference type="EMBL" id="CM046397">
    <property type="protein sequence ID" value="KAI8536072.1"/>
    <property type="molecule type" value="Genomic_DNA"/>
</dbReference>
<gene>
    <name evidence="1" type="ORF">RHMOL_Rhmol10G0227500</name>
</gene>
<keyword evidence="2" id="KW-1185">Reference proteome</keyword>
<evidence type="ECO:0000313" key="2">
    <source>
        <dbReference type="Proteomes" id="UP001062846"/>
    </source>
</evidence>
<dbReference type="Proteomes" id="UP001062846">
    <property type="component" value="Chromosome 10"/>
</dbReference>
<organism evidence="1 2">
    <name type="scientific">Rhododendron molle</name>
    <name type="common">Chinese azalea</name>
    <name type="synonym">Azalea mollis</name>
    <dbReference type="NCBI Taxonomy" id="49168"/>
    <lineage>
        <taxon>Eukaryota</taxon>
        <taxon>Viridiplantae</taxon>
        <taxon>Streptophyta</taxon>
        <taxon>Embryophyta</taxon>
        <taxon>Tracheophyta</taxon>
        <taxon>Spermatophyta</taxon>
        <taxon>Magnoliopsida</taxon>
        <taxon>eudicotyledons</taxon>
        <taxon>Gunneridae</taxon>
        <taxon>Pentapetalae</taxon>
        <taxon>asterids</taxon>
        <taxon>Ericales</taxon>
        <taxon>Ericaceae</taxon>
        <taxon>Ericoideae</taxon>
        <taxon>Rhodoreae</taxon>
        <taxon>Rhododendron</taxon>
    </lineage>
</organism>
<comment type="caution">
    <text evidence="1">The sequence shown here is derived from an EMBL/GenBank/DDBJ whole genome shotgun (WGS) entry which is preliminary data.</text>
</comment>
<name>A0ACC0M685_RHOML</name>
<evidence type="ECO:0000313" key="1">
    <source>
        <dbReference type="EMBL" id="KAI8536072.1"/>
    </source>
</evidence>
<protein>
    <submittedName>
        <fullName evidence="1">Uncharacterized protein</fullName>
    </submittedName>
</protein>
<proteinExistence type="predicted"/>
<accession>A0ACC0M685</accession>